<proteinExistence type="predicted"/>
<sequence length="12" mass="1374">MVLTLVQCKLII</sequence>
<evidence type="ECO:0000313" key="1">
    <source>
        <dbReference type="EMBL" id="MBX74335.1"/>
    </source>
</evidence>
<organism evidence="1">
    <name type="scientific">Rhizophora mucronata</name>
    <name type="common">Asiatic mangrove</name>
    <dbReference type="NCBI Taxonomy" id="61149"/>
    <lineage>
        <taxon>Eukaryota</taxon>
        <taxon>Viridiplantae</taxon>
        <taxon>Streptophyta</taxon>
        <taxon>Embryophyta</taxon>
        <taxon>Tracheophyta</taxon>
        <taxon>Spermatophyta</taxon>
        <taxon>Magnoliopsida</taxon>
        <taxon>eudicotyledons</taxon>
        <taxon>Gunneridae</taxon>
        <taxon>Pentapetalae</taxon>
        <taxon>rosids</taxon>
        <taxon>fabids</taxon>
        <taxon>Malpighiales</taxon>
        <taxon>Rhizophoraceae</taxon>
        <taxon>Rhizophora</taxon>
    </lineage>
</organism>
<accession>A0A2P2R542</accession>
<protein>
    <submittedName>
        <fullName evidence="1">Uncharacterized protein</fullName>
    </submittedName>
</protein>
<name>A0A2P2R542_RHIMU</name>
<dbReference type="EMBL" id="GGEC01093851">
    <property type="protein sequence ID" value="MBX74335.1"/>
    <property type="molecule type" value="Transcribed_RNA"/>
</dbReference>
<reference evidence="1" key="1">
    <citation type="submission" date="2018-02" db="EMBL/GenBank/DDBJ databases">
        <title>Rhizophora mucronata_Transcriptome.</title>
        <authorList>
            <person name="Meera S.P."/>
            <person name="Sreeshan A."/>
            <person name="Augustine A."/>
        </authorList>
    </citation>
    <scope>NUCLEOTIDE SEQUENCE</scope>
    <source>
        <tissue evidence="1">Leaf</tissue>
    </source>
</reference>